<dbReference type="Pfam" id="PF04345">
    <property type="entry name" value="Chor_lyase"/>
    <property type="match status" value="1"/>
</dbReference>
<dbReference type="InterPro" id="IPR028978">
    <property type="entry name" value="Chorismate_lyase_/UTRA_dom_sf"/>
</dbReference>
<evidence type="ECO:0000256" key="1">
    <source>
        <dbReference type="ARBA" id="ARBA00022490"/>
    </source>
</evidence>
<dbReference type="PANTHER" id="PTHR38683:SF1">
    <property type="entry name" value="CHORISMATE PYRUVATE-LYASE"/>
    <property type="match status" value="1"/>
</dbReference>
<dbReference type="GO" id="GO:0006744">
    <property type="term" value="P:ubiquinone biosynthetic process"/>
    <property type="evidence" value="ECO:0007669"/>
    <property type="project" value="UniProtKB-UniRule"/>
</dbReference>
<dbReference type="UniPathway" id="UPA00232"/>
<dbReference type="PANTHER" id="PTHR38683">
    <property type="entry name" value="CHORISMATE PYRUVATE-LYASE"/>
    <property type="match status" value="1"/>
</dbReference>
<comment type="subunit">
    <text evidence="4">Monomer.</text>
</comment>
<dbReference type="GO" id="GO:0042866">
    <property type="term" value="P:pyruvate biosynthetic process"/>
    <property type="evidence" value="ECO:0007669"/>
    <property type="project" value="UniProtKB-UniRule"/>
</dbReference>
<comment type="catalytic activity">
    <reaction evidence="4">
        <text>chorismate = 4-hydroxybenzoate + pyruvate</text>
        <dbReference type="Rhea" id="RHEA:16505"/>
        <dbReference type="ChEBI" id="CHEBI:15361"/>
        <dbReference type="ChEBI" id="CHEBI:17879"/>
        <dbReference type="ChEBI" id="CHEBI:29748"/>
        <dbReference type="EC" id="4.1.3.40"/>
    </reaction>
</comment>
<sequence length="173" mass="19749">MTDETVDLLRPVTWCEFTDVPAAVAEWLAYRDSMTARLETHCRRLDVEVSHEGFISPSALGEALPLLPVSERFWLREVTLYGDGRPWLFGRTVIPERTLQKSNQALTQIGRVPLGRYLFQHGAPERDFINPGHRGDLWARRSRLRLAGHPLLLTEIFLPDSPIYSPLSSDAER</sequence>
<proteinExistence type="inferred from homology"/>
<keyword evidence="2 4" id="KW-0831">Ubiquinone biosynthesis</keyword>
<comment type="similarity">
    <text evidence="4">Belongs to the UbiC family.</text>
</comment>
<dbReference type="RefSeq" id="WP_026742045.1">
    <property type="nucleotide sequence ID" value="NZ_FNQS01000011.1"/>
</dbReference>
<comment type="pathway">
    <text evidence="4">Cofactor biosynthesis; ubiquinone biosynthesis.</text>
</comment>
<dbReference type="GO" id="GO:0005829">
    <property type="term" value="C:cytosol"/>
    <property type="evidence" value="ECO:0007669"/>
    <property type="project" value="TreeGrafter"/>
</dbReference>
<dbReference type="InterPro" id="IPR007440">
    <property type="entry name" value="Chorismate--pyruvate_lyase"/>
</dbReference>
<feature type="binding site" evidence="4">
    <location>
        <position position="114"/>
    </location>
    <ligand>
        <name>substrate</name>
    </ligand>
</feature>
<keyword evidence="6" id="KW-1185">Reference proteome</keyword>
<dbReference type="AlphaFoldDB" id="A0A1H4EZI1"/>
<comment type="subcellular location">
    <subcellularLocation>
        <location evidence="4">Cytoplasm</location>
    </subcellularLocation>
</comment>
<comment type="function">
    <text evidence="4">Removes the pyruvyl group from chorismate, with concomitant aromatization of the ring, to provide 4-hydroxybenzoate (4HB) for the ubiquinone pathway.</text>
</comment>
<name>A0A1H4EZI1_9GAMM</name>
<dbReference type="EMBL" id="FNQS01000011">
    <property type="protein sequence ID" value="SEA90038.1"/>
    <property type="molecule type" value="Genomic_DNA"/>
</dbReference>
<dbReference type="GO" id="GO:0008813">
    <property type="term" value="F:chorismate lyase activity"/>
    <property type="evidence" value="ECO:0007669"/>
    <property type="project" value="UniProtKB-UniRule"/>
</dbReference>
<evidence type="ECO:0000256" key="2">
    <source>
        <dbReference type="ARBA" id="ARBA00022688"/>
    </source>
</evidence>
<dbReference type="STRING" id="71657.SAMN02982996_02830"/>
<evidence type="ECO:0000313" key="6">
    <source>
        <dbReference type="Proteomes" id="UP000187280"/>
    </source>
</evidence>
<dbReference type="SUPFAM" id="SSF64288">
    <property type="entry name" value="Chorismate lyase-like"/>
    <property type="match status" value="1"/>
</dbReference>
<organism evidence="5 6">
    <name type="scientific">Lonsdalea quercina</name>
    <dbReference type="NCBI Taxonomy" id="71657"/>
    <lineage>
        <taxon>Bacteria</taxon>
        <taxon>Pseudomonadati</taxon>
        <taxon>Pseudomonadota</taxon>
        <taxon>Gammaproteobacteria</taxon>
        <taxon>Enterobacterales</taxon>
        <taxon>Pectobacteriaceae</taxon>
        <taxon>Lonsdalea</taxon>
    </lineage>
</organism>
<evidence type="ECO:0000313" key="5">
    <source>
        <dbReference type="EMBL" id="SEA90038.1"/>
    </source>
</evidence>
<dbReference type="HAMAP" id="MF_01632">
    <property type="entry name" value="UbiC"/>
    <property type="match status" value="1"/>
</dbReference>
<reference evidence="5 6" key="1">
    <citation type="submission" date="2016-10" db="EMBL/GenBank/DDBJ databases">
        <authorList>
            <person name="de Groot N.N."/>
        </authorList>
    </citation>
    <scope>NUCLEOTIDE SEQUENCE [LARGE SCALE GENOMIC DNA]</scope>
    <source>
        <strain evidence="5 6">ATCC 29281</strain>
    </source>
</reference>
<dbReference type="GeneID" id="97765673"/>
<feature type="binding site" evidence="4">
    <location>
        <position position="34"/>
    </location>
    <ligand>
        <name>substrate</name>
    </ligand>
</feature>
<dbReference type="eggNOG" id="COG3161">
    <property type="taxonomic scope" value="Bacteria"/>
</dbReference>
<keyword evidence="1 4" id="KW-0963">Cytoplasm</keyword>
<keyword evidence="3 4" id="KW-0456">Lyase</keyword>
<evidence type="ECO:0000256" key="4">
    <source>
        <dbReference type="HAMAP-Rule" id="MF_01632"/>
    </source>
</evidence>
<accession>A0A1H4EZI1</accession>
<protein>
    <recommendedName>
        <fullName evidence="4">Chorismate pyruvate-lyase</fullName>
        <shortName evidence="4">CL</shortName>
        <shortName evidence="4">CPL</shortName>
        <ecNumber evidence="4">4.1.3.40</ecNumber>
    </recommendedName>
</protein>
<feature type="binding site" evidence="4">
    <location>
        <position position="155"/>
    </location>
    <ligand>
        <name>substrate</name>
    </ligand>
</feature>
<gene>
    <name evidence="4" type="primary">ubiC</name>
    <name evidence="5" type="ORF">SAMN02982996_02830</name>
</gene>
<dbReference type="NCBIfam" id="NF008656">
    <property type="entry name" value="PRK11655.1"/>
    <property type="match status" value="1"/>
</dbReference>
<keyword evidence="4" id="KW-0670">Pyruvate</keyword>
<feature type="binding site" evidence="4">
    <location>
        <position position="76"/>
    </location>
    <ligand>
        <name>substrate</name>
    </ligand>
</feature>
<dbReference type="EC" id="4.1.3.40" evidence="4"/>
<dbReference type="Proteomes" id="UP000187280">
    <property type="component" value="Unassembled WGS sequence"/>
</dbReference>
<dbReference type="Gene3D" id="3.40.1410.10">
    <property type="entry name" value="Chorismate lyase-like"/>
    <property type="match status" value="1"/>
</dbReference>
<evidence type="ECO:0000256" key="3">
    <source>
        <dbReference type="ARBA" id="ARBA00023239"/>
    </source>
</evidence>